<dbReference type="SUPFAM" id="SSF50978">
    <property type="entry name" value="WD40 repeat-like"/>
    <property type="match status" value="1"/>
</dbReference>
<feature type="repeat" description="WD" evidence="3">
    <location>
        <begin position="61"/>
        <end position="100"/>
    </location>
</feature>
<keyword evidence="2" id="KW-0677">Repeat</keyword>
<dbReference type="PANTHER" id="PTHR44489">
    <property type="match status" value="1"/>
</dbReference>
<dbReference type="GeneID" id="108676228"/>
<proteinExistence type="predicted"/>
<name>A0A8B7P174_HYAAZ</name>
<dbReference type="PRINTS" id="PR00320">
    <property type="entry name" value="GPROTEINBRPT"/>
</dbReference>
<dbReference type="InterPro" id="IPR001680">
    <property type="entry name" value="WD40_rpt"/>
</dbReference>
<feature type="non-terminal residue" evidence="5">
    <location>
        <position position="253"/>
    </location>
</feature>
<protein>
    <submittedName>
        <fullName evidence="5">WD repeat-containing protein 86-like</fullName>
    </submittedName>
</protein>
<dbReference type="InterPro" id="IPR036322">
    <property type="entry name" value="WD40_repeat_dom_sf"/>
</dbReference>
<evidence type="ECO:0000256" key="1">
    <source>
        <dbReference type="ARBA" id="ARBA00022574"/>
    </source>
</evidence>
<keyword evidence="4" id="KW-1185">Reference proteome</keyword>
<gene>
    <name evidence="5" type="primary">LOC108676228</name>
</gene>
<dbReference type="PANTHER" id="PTHR44489:SF11">
    <property type="entry name" value="WD REPEAT DOMAIN 86"/>
    <property type="match status" value="1"/>
</dbReference>
<dbReference type="Pfam" id="PF00400">
    <property type="entry name" value="WD40"/>
    <property type="match status" value="5"/>
</dbReference>
<reference evidence="5" key="1">
    <citation type="submission" date="2025-08" db="UniProtKB">
        <authorList>
            <consortium name="RefSeq"/>
        </authorList>
    </citation>
    <scope>IDENTIFICATION</scope>
    <source>
        <tissue evidence="5">Whole organism</tissue>
    </source>
</reference>
<dbReference type="InterPro" id="IPR015943">
    <property type="entry name" value="WD40/YVTN_repeat-like_dom_sf"/>
</dbReference>
<dbReference type="KEGG" id="hazt:108676228"/>
<feature type="repeat" description="WD" evidence="3">
    <location>
        <begin position="190"/>
        <end position="212"/>
    </location>
</feature>
<sequence length="253" mass="28032">MGSGSSKDLHSRLLQSITEHAQDVNCLAVSEDLSVLVTGSEDCTARMWSIRPAETACLGIMKGHTKYITCITITETFVVTGSSDKTIRKWDMTTCECVYVYRGHTSRIYRLICTGEFIFSTSNDKTAKAWLLDESDLVEDSDECDKMEIAEEMCIRTFRGHTLAVYPIIYVPAADDWGKDEITINPLDVIITGSADSTAKIWSFEEGTCLRTLTGHLAGIMCMVTDASATTLYTGSADKTIRSWNIQRGECLK</sequence>
<dbReference type="InterPro" id="IPR020472">
    <property type="entry name" value="WD40_PAC1"/>
</dbReference>
<dbReference type="RefSeq" id="XP_018019768.2">
    <property type="nucleotide sequence ID" value="XM_018164279.2"/>
</dbReference>
<dbReference type="Gene3D" id="2.130.10.10">
    <property type="entry name" value="YVTN repeat-like/Quinoprotein amine dehydrogenase"/>
    <property type="match status" value="2"/>
</dbReference>
<feature type="repeat" description="WD" evidence="3">
    <location>
        <begin position="17"/>
        <end position="58"/>
    </location>
</feature>
<accession>A0A8B7P174</accession>
<dbReference type="Proteomes" id="UP000694843">
    <property type="component" value="Unplaced"/>
</dbReference>
<dbReference type="CDD" id="cd00200">
    <property type="entry name" value="WD40"/>
    <property type="match status" value="1"/>
</dbReference>
<dbReference type="OrthoDB" id="674604at2759"/>
<evidence type="ECO:0000313" key="5">
    <source>
        <dbReference type="RefSeq" id="XP_018019768.2"/>
    </source>
</evidence>
<dbReference type="OMA" id="ITCITIT"/>
<organism evidence="4 5">
    <name type="scientific">Hyalella azteca</name>
    <name type="common">Amphipod</name>
    <dbReference type="NCBI Taxonomy" id="294128"/>
    <lineage>
        <taxon>Eukaryota</taxon>
        <taxon>Metazoa</taxon>
        <taxon>Ecdysozoa</taxon>
        <taxon>Arthropoda</taxon>
        <taxon>Crustacea</taxon>
        <taxon>Multicrustacea</taxon>
        <taxon>Malacostraca</taxon>
        <taxon>Eumalacostraca</taxon>
        <taxon>Peracarida</taxon>
        <taxon>Amphipoda</taxon>
        <taxon>Senticaudata</taxon>
        <taxon>Talitrida</taxon>
        <taxon>Talitroidea</taxon>
        <taxon>Hyalellidae</taxon>
        <taxon>Hyalella</taxon>
    </lineage>
</organism>
<dbReference type="AlphaFoldDB" id="A0A8B7P174"/>
<dbReference type="PROSITE" id="PS50294">
    <property type="entry name" value="WD_REPEATS_REGION"/>
    <property type="match status" value="3"/>
</dbReference>
<feature type="repeat" description="WD" evidence="3">
    <location>
        <begin position="213"/>
        <end position="253"/>
    </location>
</feature>
<dbReference type="InterPro" id="IPR044715">
    <property type="entry name" value="WDR86-like"/>
</dbReference>
<evidence type="ECO:0000256" key="3">
    <source>
        <dbReference type="PROSITE-ProRule" id="PRU00221"/>
    </source>
</evidence>
<keyword evidence="1 3" id="KW-0853">WD repeat</keyword>
<dbReference type="SMART" id="SM00320">
    <property type="entry name" value="WD40"/>
    <property type="match status" value="5"/>
</dbReference>
<dbReference type="PROSITE" id="PS50082">
    <property type="entry name" value="WD_REPEATS_2"/>
    <property type="match status" value="4"/>
</dbReference>
<dbReference type="PROSITE" id="PS00678">
    <property type="entry name" value="WD_REPEATS_1"/>
    <property type="match status" value="1"/>
</dbReference>
<dbReference type="InterPro" id="IPR019775">
    <property type="entry name" value="WD40_repeat_CS"/>
</dbReference>
<evidence type="ECO:0000313" key="4">
    <source>
        <dbReference type="Proteomes" id="UP000694843"/>
    </source>
</evidence>
<evidence type="ECO:0000256" key="2">
    <source>
        <dbReference type="ARBA" id="ARBA00022737"/>
    </source>
</evidence>